<dbReference type="Proteomes" id="UP000013776">
    <property type="component" value="Unassembled WGS sequence"/>
</dbReference>
<protein>
    <submittedName>
        <fullName evidence="4">Uncharacterized PH domain-containing protein C637.13c</fullName>
    </submittedName>
</protein>
<dbReference type="InterPro" id="IPR046869">
    <property type="entry name" value="SLM1/RGC1-like_PH"/>
</dbReference>
<dbReference type="PROSITE" id="PS50003">
    <property type="entry name" value="PH_DOMAIN"/>
    <property type="match status" value="1"/>
</dbReference>
<dbReference type="InterPro" id="IPR001849">
    <property type="entry name" value="PH_domain"/>
</dbReference>
<dbReference type="PANTHER" id="PTHR31941:SF1">
    <property type="entry name" value="CYTOSKELETAL SIGNALING PROTEIN SLM1"/>
    <property type="match status" value="1"/>
</dbReference>
<dbReference type="Pfam" id="PF20399">
    <property type="entry name" value="PH_20"/>
    <property type="match status" value="1"/>
</dbReference>
<name>R4X7B6_TAPDE</name>
<dbReference type="SUPFAM" id="SSF50729">
    <property type="entry name" value="PH domain-like"/>
    <property type="match status" value="1"/>
</dbReference>
<dbReference type="InterPro" id="IPR011993">
    <property type="entry name" value="PH-like_dom_sf"/>
</dbReference>
<dbReference type="PANTHER" id="PTHR31941">
    <property type="entry name" value="CYTOSKELETAL SIGNALING PROTEIN SLM1"/>
    <property type="match status" value="1"/>
</dbReference>
<dbReference type="Gene3D" id="2.30.29.30">
    <property type="entry name" value="Pleckstrin-homology domain (PH domain)/Phosphotyrosine-binding domain (PTB)"/>
    <property type="match status" value="1"/>
</dbReference>
<dbReference type="Pfam" id="PF20400">
    <property type="entry name" value="BAR_4"/>
    <property type="match status" value="1"/>
</dbReference>
<reference evidence="4 5" key="1">
    <citation type="journal article" date="2013" name="MBio">
        <title>Genome sequencing of the plant pathogen Taphrina deformans, the causal agent of peach leaf curl.</title>
        <authorList>
            <person name="Cisse O.H."/>
            <person name="Almeida J.M.G.C.F."/>
            <person name="Fonseca A."/>
            <person name="Kumar A.A."/>
            <person name="Salojaervi J."/>
            <person name="Overmyer K."/>
            <person name="Hauser P.M."/>
            <person name="Pagni M."/>
        </authorList>
    </citation>
    <scope>NUCLEOTIDE SEQUENCE [LARGE SCALE GENOMIC DNA]</scope>
    <source>
        <strain evidence="5">PYCC 5710 / ATCC 11124 / CBS 356.35 / IMI 108563 / JCM 9778 / NBRC 8474</strain>
    </source>
</reference>
<dbReference type="SUPFAM" id="SSF103657">
    <property type="entry name" value="BAR/IMD domain-like"/>
    <property type="match status" value="1"/>
</dbReference>
<sequence>MSATTNTAAIPESYENVDPASTLETRFKAWRNLVENLESYFKHLEKTHEGTAKDYNKLAKTIDLPFKDRGVFEQSGIQDIFAGLQQNAVKLSSDYTTHARSVDSTLVKSSKSLSAEIKDFIKRLEKDGVKGGKTVTKNQTETSKHIDLLGSHINKSKGGSSIKPAEDPFITHRGVLARLDGQVQDENAHHSTLIALQNECSQFESRIVRSIQDMITQMSSQASSQAQTLTQNFQQLSTSSSAVSPSAEWAGFVKRDRSLADPNAAPRTAKSIVFAGSDHELTKPVLEGDLLRKGTVIKKYNSAYYVLTASGFLHEFKSKSFETDPDPTWSLDIKSSQLGAHSAPNTGKAKWTIAGKTKGLMSSKHDFQFQATSYDDMLEWWSAIRKFAASAPTNDEVAADDSDSEPVSPVATNANVNHQSLSQSAHAQSAELSSTNAGYAQDTTNTATSGIAHTTPASTSAYTENPQVSNNEYSEAAQGHIGGTVPHAAHGAA</sequence>
<evidence type="ECO:0000256" key="1">
    <source>
        <dbReference type="ARBA" id="ARBA00022553"/>
    </source>
</evidence>
<feature type="compositionally biased region" description="Polar residues" evidence="2">
    <location>
        <begin position="440"/>
        <end position="473"/>
    </location>
</feature>
<dbReference type="VEuPathDB" id="FungiDB:TAPDE_000925"/>
<keyword evidence="1" id="KW-0597">Phosphoprotein</keyword>
<evidence type="ECO:0000259" key="3">
    <source>
        <dbReference type="PROSITE" id="PS50003"/>
    </source>
</evidence>
<evidence type="ECO:0000313" key="4">
    <source>
        <dbReference type="EMBL" id="CCG81206.1"/>
    </source>
</evidence>
<accession>R4X7B6</accession>
<dbReference type="InterPro" id="IPR046868">
    <property type="entry name" value="BAR_4"/>
</dbReference>
<keyword evidence="5" id="KW-1185">Reference proteome</keyword>
<dbReference type="Gene3D" id="1.20.1270.60">
    <property type="entry name" value="Arfaptin homology (AH) domain/BAR domain"/>
    <property type="match status" value="1"/>
</dbReference>
<comment type="caution">
    <text evidence="4">The sequence shown here is derived from an EMBL/GenBank/DDBJ whole genome shotgun (WGS) entry which is preliminary data.</text>
</comment>
<dbReference type="OrthoDB" id="2264563at2759"/>
<dbReference type="STRING" id="1097556.R4X7B6"/>
<feature type="domain" description="PH" evidence="3">
    <location>
        <begin position="283"/>
        <end position="389"/>
    </location>
</feature>
<dbReference type="AlphaFoldDB" id="R4X7B6"/>
<organism evidence="4 5">
    <name type="scientific">Taphrina deformans (strain PYCC 5710 / ATCC 11124 / CBS 356.35 / IMI 108563 / JCM 9778 / NBRC 8474)</name>
    <name type="common">Peach leaf curl fungus</name>
    <name type="synonym">Lalaria deformans</name>
    <dbReference type="NCBI Taxonomy" id="1097556"/>
    <lineage>
        <taxon>Eukaryota</taxon>
        <taxon>Fungi</taxon>
        <taxon>Dikarya</taxon>
        <taxon>Ascomycota</taxon>
        <taxon>Taphrinomycotina</taxon>
        <taxon>Taphrinomycetes</taxon>
        <taxon>Taphrinales</taxon>
        <taxon>Taphrinaceae</taxon>
        <taxon>Taphrina</taxon>
    </lineage>
</organism>
<evidence type="ECO:0000256" key="2">
    <source>
        <dbReference type="SAM" id="MobiDB-lite"/>
    </source>
</evidence>
<evidence type="ECO:0000313" key="5">
    <source>
        <dbReference type="Proteomes" id="UP000013776"/>
    </source>
</evidence>
<dbReference type="InterPro" id="IPR027267">
    <property type="entry name" value="AH/BAR_dom_sf"/>
</dbReference>
<proteinExistence type="predicted"/>
<dbReference type="SMART" id="SM00233">
    <property type="entry name" value="PH"/>
    <property type="match status" value="1"/>
</dbReference>
<feature type="region of interest" description="Disordered" evidence="2">
    <location>
        <begin position="440"/>
        <end position="493"/>
    </location>
</feature>
<dbReference type="eggNOG" id="ENOG502QRAF">
    <property type="taxonomic scope" value="Eukaryota"/>
</dbReference>
<dbReference type="EMBL" id="CAHR02000029">
    <property type="protein sequence ID" value="CCG81206.1"/>
    <property type="molecule type" value="Genomic_DNA"/>
</dbReference>
<gene>
    <name evidence="4" type="ORF">TAPDE_000925</name>
</gene>